<dbReference type="InterPro" id="IPR027385">
    <property type="entry name" value="Beta-barrel_OMP"/>
</dbReference>
<evidence type="ECO:0000313" key="5">
    <source>
        <dbReference type="Proteomes" id="UP000184105"/>
    </source>
</evidence>
<accession>A0AAX2F3K3</accession>
<evidence type="ECO:0000313" key="4">
    <source>
        <dbReference type="EMBL" id="SHF82716.1"/>
    </source>
</evidence>
<dbReference type="EMBL" id="FQWA01000012">
    <property type="protein sequence ID" value="SHF82716.1"/>
    <property type="molecule type" value="Genomic_DNA"/>
</dbReference>
<feature type="signal peptide" evidence="2">
    <location>
        <begin position="1"/>
        <end position="19"/>
    </location>
</feature>
<dbReference type="Proteomes" id="UP000184105">
    <property type="component" value="Unassembled WGS sequence"/>
</dbReference>
<name>A0AAX2F3K3_9BACT</name>
<evidence type="ECO:0000256" key="2">
    <source>
        <dbReference type="SAM" id="SignalP"/>
    </source>
</evidence>
<gene>
    <name evidence="4" type="ORF">SAMN05444364_1129</name>
</gene>
<comment type="caution">
    <text evidence="4">The sequence shown here is derived from an EMBL/GenBank/DDBJ whole genome shotgun (WGS) entry which is preliminary data.</text>
</comment>
<protein>
    <submittedName>
        <fullName evidence="4">Outer membrane protein beta-barrel domain-containing protein</fullName>
    </submittedName>
</protein>
<organism evidence="4 5">
    <name type="scientific">Prevotella scopos JCM 17725</name>
    <dbReference type="NCBI Taxonomy" id="1236518"/>
    <lineage>
        <taxon>Bacteria</taxon>
        <taxon>Pseudomonadati</taxon>
        <taxon>Bacteroidota</taxon>
        <taxon>Bacteroidia</taxon>
        <taxon>Bacteroidales</taxon>
        <taxon>Prevotellaceae</taxon>
        <taxon>Prevotella</taxon>
    </lineage>
</organism>
<dbReference type="SUPFAM" id="SSF56925">
    <property type="entry name" value="OMPA-like"/>
    <property type="match status" value="1"/>
</dbReference>
<keyword evidence="1 2" id="KW-0732">Signal</keyword>
<dbReference type="RefSeq" id="WP_025838657.1">
    <property type="nucleotide sequence ID" value="NZ_BAKP01000023.1"/>
</dbReference>
<evidence type="ECO:0000256" key="1">
    <source>
        <dbReference type="ARBA" id="ARBA00022729"/>
    </source>
</evidence>
<feature type="chain" id="PRO_5043813610" evidence="2">
    <location>
        <begin position="20"/>
        <end position="185"/>
    </location>
</feature>
<dbReference type="Pfam" id="PF13505">
    <property type="entry name" value="OMP_b-brl"/>
    <property type="match status" value="1"/>
</dbReference>
<feature type="domain" description="Outer membrane protein beta-barrel" evidence="3">
    <location>
        <begin position="5"/>
        <end position="185"/>
    </location>
</feature>
<proteinExistence type="predicted"/>
<evidence type="ECO:0000259" key="3">
    <source>
        <dbReference type="Pfam" id="PF13505"/>
    </source>
</evidence>
<dbReference type="InterPro" id="IPR011250">
    <property type="entry name" value="OMP/PagP_B-barrel"/>
</dbReference>
<reference evidence="4 5" key="1">
    <citation type="submission" date="2016-11" db="EMBL/GenBank/DDBJ databases">
        <authorList>
            <person name="Varghese N."/>
            <person name="Submissions S."/>
        </authorList>
    </citation>
    <scope>NUCLEOTIDE SEQUENCE [LARGE SCALE GENOMIC DNA]</scope>
    <source>
        <strain evidence="4 5">DSM 22613</strain>
    </source>
</reference>
<keyword evidence="5" id="KW-1185">Reference proteome</keyword>
<sequence length="185" mass="19816">MKKILLSFAVACVSLAASAQGYVGGSVGIASSKTDGADAVTTYQFLPEIGVNLDQNWSIGTVVGWGKGNPVQYEGESRNYFKLAPYARYTFVRSKYVNAFVDGGFGYTHYNHAHQGPLAASINEWEAGLRPGLAVNLSPKVSFVTHIGFVGWKSVKADVSGAKANNVWGASLNGNDITFGVYYNF</sequence>
<dbReference type="AlphaFoldDB" id="A0AAX2F3K3"/>